<dbReference type="CDD" id="cd09725">
    <property type="entry name" value="Cas2_I_II_III"/>
    <property type="match status" value="1"/>
</dbReference>
<comment type="subunit">
    <text evidence="9">Homodimer, forms a heterotetramer with a Cas1 homodimer.</text>
</comment>
<feature type="binding site" evidence="9">
    <location>
        <position position="13"/>
    </location>
    <ligand>
        <name>Mg(2+)</name>
        <dbReference type="ChEBI" id="CHEBI:18420"/>
        <note>catalytic</note>
    </ligand>
</feature>
<keyword evidence="8 9" id="KW-0051">Antiviral defense</keyword>
<evidence type="ECO:0000256" key="3">
    <source>
        <dbReference type="ARBA" id="ARBA00022722"/>
    </source>
</evidence>
<dbReference type="OrthoDB" id="9798176at2"/>
<dbReference type="SUPFAM" id="SSF143430">
    <property type="entry name" value="TTP0101/SSO1404-like"/>
    <property type="match status" value="1"/>
</dbReference>
<name>A0A1Y6D202_9GAMM</name>
<keyword evidence="5 9" id="KW-0255">Endonuclease</keyword>
<dbReference type="Pfam" id="PF09827">
    <property type="entry name" value="CRISPR_Cas2"/>
    <property type="match status" value="1"/>
</dbReference>
<dbReference type="Proteomes" id="UP000192923">
    <property type="component" value="Unassembled WGS sequence"/>
</dbReference>
<accession>A0A1Y6D202</accession>
<dbReference type="GO" id="GO:0004521">
    <property type="term" value="F:RNA endonuclease activity"/>
    <property type="evidence" value="ECO:0007669"/>
    <property type="project" value="InterPro"/>
</dbReference>
<dbReference type="EC" id="3.1.-.-" evidence="9"/>
<comment type="cofactor">
    <cofactor evidence="1 9">
        <name>Mg(2+)</name>
        <dbReference type="ChEBI" id="CHEBI:18420"/>
    </cofactor>
</comment>
<dbReference type="InterPro" id="IPR021127">
    <property type="entry name" value="CRISPR_associated_Cas2"/>
</dbReference>
<dbReference type="InterPro" id="IPR019199">
    <property type="entry name" value="Virulence_VapD/CRISPR_Cas2"/>
</dbReference>
<comment type="function">
    <text evidence="9">CRISPR (clustered regularly interspaced short palindromic repeat), is an adaptive immune system that provides protection against mobile genetic elements (viruses, transposable elements and conjugative plasmids). CRISPR clusters contain sequences complementary to antecedent mobile elements and target invading nucleic acids. CRISPR clusters are transcribed and processed into CRISPR RNA (crRNA). Functions as a ssRNA-specific endoribonuclease. Involved in the integration of spacer DNA into the CRISPR cassette.</text>
</comment>
<dbReference type="GO" id="GO:0016787">
    <property type="term" value="F:hydrolase activity"/>
    <property type="evidence" value="ECO:0007669"/>
    <property type="project" value="UniProtKB-KW"/>
</dbReference>
<comment type="similarity">
    <text evidence="2 9">Belongs to the CRISPR-associated endoribonuclease Cas2 protein family.</text>
</comment>
<evidence type="ECO:0000256" key="2">
    <source>
        <dbReference type="ARBA" id="ARBA00009959"/>
    </source>
</evidence>
<evidence type="ECO:0000256" key="9">
    <source>
        <dbReference type="HAMAP-Rule" id="MF_01471"/>
    </source>
</evidence>
<keyword evidence="11" id="KW-1185">Reference proteome</keyword>
<dbReference type="GO" id="GO:0043571">
    <property type="term" value="P:maintenance of CRISPR repeat elements"/>
    <property type="evidence" value="ECO:0007669"/>
    <property type="project" value="UniProtKB-UniRule"/>
</dbReference>
<dbReference type="GO" id="GO:0046872">
    <property type="term" value="F:metal ion binding"/>
    <property type="evidence" value="ECO:0007669"/>
    <property type="project" value="UniProtKB-UniRule"/>
</dbReference>
<dbReference type="EMBL" id="FXAM01000001">
    <property type="protein sequence ID" value="SMF96968.1"/>
    <property type="molecule type" value="Genomic_DNA"/>
</dbReference>
<dbReference type="PANTHER" id="PTHR34405:SF3">
    <property type="entry name" value="CRISPR-ASSOCIATED ENDORIBONUCLEASE CAS2 3"/>
    <property type="match status" value="1"/>
</dbReference>
<organism evidence="10 11">
    <name type="scientific">Methylomagnum ishizawai</name>
    <dbReference type="NCBI Taxonomy" id="1760988"/>
    <lineage>
        <taxon>Bacteria</taxon>
        <taxon>Pseudomonadati</taxon>
        <taxon>Pseudomonadota</taxon>
        <taxon>Gammaproteobacteria</taxon>
        <taxon>Methylococcales</taxon>
        <taxon>Methylococcaceae</taxon>
        <taxon>Methylomagnum</taxon>
    </lineage>
</organism>
<dbReference type="RefSeq" id="WP_085215805.1">
    <property type="nucleotide sequence ID" value="NZ_FXAM01000001.1"/>
</dbReference>
<dbReference type="GO" id="GO:0051607">
    <property type="term" value="P:defense response to virus"/>
    <property type="evidence" value="ECO:0007669"/>
    <property type="project" value="UniProtKB-UniRule"/>
</dbReference>
<gene>
    <name evidence="9" type="primary">cas2</name>
    <name evidence="10" type="ORF">SAMN02949497_4382</name>
</gene>
<evidence type="ECO:0000256" key="4">
    <source>
        <dbReference type="ARBA" id="ARBA00022723"/>
    </source>
</evidence>
<evidence type="ECO:0000256" key="7">
    <source>
        <dbReference type="ARBA" id="ARBA00022842"/>
    </source>
</evidence>
<dbReference type="PANTHER" id="PTHR34405">
    <property type="entry name" value="CRISPR-ASSOCIATED ENDORIBONUCLEASE CAS2"/>
    <property type="match status" value="1"/>
</dbReference>
<evidence type="ECO:0000313" key="10">
    <source>
        <dbReference type="EMBL" id="SMF96968.1"/>
    </source>
</evidence>
<keyword evidence="7 9" id="KW-0460">Magnesium</keyword>
<sequence>MSRERRPVLICYDIADPKRLRRAFRDLRDVALPVQKSVFVADLTQAELDRVWRRLGEYLDPAEDKLQAFALRDAARPRSLGRAVALADTWVV</sequence>
<dbReference type="HAMAP" id="MF_01471">
    <property type="entry name" value="Cas2"/>
    <property type="match status" value="1"/>
</dbReference>
<keyword evidence="3 9" id="KW-0540">Nuclease</keyword>
<evidence type="ECO:0000256" key="5">
    <source>
        <dbReference type="ARBA" id="ARBA00022759"/>
    </source>
</evidence>
<dbReference type="AlphaFoldDB" id="A0A1Y6D202"/>
<dbReference type="Gene3D" id="3.30.70.240">
    <property type="match status" value="1"/>
</dbReference>
<proteinExistence type="inferred from homology"/>
<evidence type="ECO:0000256" key="1">
    <source>
        <dbReference type="ARBA" id="ARBA00001946"/>
    </source>
</evidence>
<protein>
    <recommendedName>
        <fullName evidence="9">CRISPR-associated endoribonuclease Cas2</fullName>
        <ecNumber evidence="9">3.1.-.-</ecNumber>
    </recommendedName>
</protein>
<evidence type="ECO:0000256" key="6">
    <source>
        <dbReference type="ARBA" id="ARBA00022801"/>
    </source>
</evidence>
<evidence type="ECO:0000256" key="8">
    <source>
        <dbReference type="ARBA" id="ARBA00023118"/>
    </source>
</evidence>
<keyword evidence="6 9" id="KW-0378">Hydrolase</keyword>
<keyword evidence="4 9" id="KW-0479">Metal-binding</keyword>
<reference evidence="10 11" key="1">
    <citation type="submission" date="2016-12" db="EMBL/GenBank/DDBJ databases">
        <authorList>
            <person name="Song W.-J."/>
            <person name="Kurnit D.M."/>
        </authorList>
    </citation>
    <scope>NUCLEOTIDE SEQUENCE [LARGE SCALE GENOMIC DNA]</scope>
    <source>
        <strain evidence="10 11">175</strain>
    </source>
</reference>
<evidence type="ECO:0000313" key="11">
    <source>
        <dbReference type="Proteomes" id="UP000192923"/>
    </source>
</evidence>
<dbReference type="STRING" id="1760988.SAMN02949497_4382"/>